<comment type="similarity">
    <text evidence="9">Belongs to the heat shock protein 70 family. Ssb-type Hsp70 subfamily.</text>
</comment>
<dbReference type="PROSITE" id="PS00329">
    <property type="entry name" value="HSP70_2"/>
    <property type="match status" value="1"/>
</dbReference>
<dbReference type="SUPFAM" id="SSF53067">
    <property type="entry name" value="Actin-like ATPase domain"/>
    <property type="match status" value="2"/>
</dbReference>
<keyword evidence="5" id="KW-0378">Hydrolase</keyword>
<dbReference type="NCBIfam" id="NF001413">
    <property type="entry name" value="PRK00290.1"/>
    <property type="match status" value="1"/>
</dbReference>
<dbReference type="PRINTS" id="PR00301">
    <property type="entry name" value="HEATSHOCK70"/>
</dbReference>
<evidence type="ECO:0000313" key="14">
    <source>
        <dbReference type="Proteomes" id="UP000191144"/>
    </source>
</evidence>
<dbReference type="GO" id="GO:0005524">
    <property type="term" value="F:ATP binding"/>
    <property type="evidence" value="ECO:0007669"/>
    <property type="project" value="UniProtKB-KW"/>
</dbReference>
<dbReference type="EMBL" id="LT598477">
    <property type="protein sequence ID" value="SCU96382.1"/>
    <property type="molecule type" value="Genomic_DNA"/>
</dbReference>
<dbReference type="FunFam" id="3.30.420.40:FF:000026">
    <property type="entry name" value="Heat shock protein 70"/>
    <property type="match status" value="1"/>
</dbReference>
<dbReference type="PROSITE" id="PS01036">
    <property type="entry name" value="HSP70_3"/>
    <property type="match status" value="1"/>
</dbReference>
<dbReference type="Gene3D" id="3.90.640.10">
    <property type="entry name" value="Actin, Chain A, domain 4"/>
    <property type="match status" value="1"/>
</dbReference>
<evidence type="ECO:0000313" key="13">
    <source>
        <dbReference type="EMBL" id="SCU96382.1"/>
    </source>
</evidence>
<dbReference type="SUPFAM" id="SSF100920">
    <property type="entry name" value="Heat shock protein 70kD (HSP70), peptide-binding domain"/>
    <property type="match status" value="1"/>
</dbReference>
<dbReference type="PANTHER" id="PTHR19375">
    <property type="entry name" value="HEAT SHOCK PROTEIN 70KDA"/>
    <property type="match status" value="1"/>
</dbReference>
<keyword evidence="7" id="KW-0648">Protein biosynthesis</keyword>
<name>A0A1G4JYU7_9SACH</name>
<organism evidence="13 14">
    <name type="scientific">Lachancea meyersii CBS 8951</name>
    <dbReference type="NCBI Taxonomy" id="1266667"/>
    <lineage>
        <taxon>Eukaryota</taxon>
        <taxon>Fungi</taxon>
        <taxon>Dikarya</taxon>
        <taxon>Ascomycota</taxon>
        <taxon>Saccharomycotina</taxon>
        <taxon>Saccharomycetes</taxon>
        <taxon>Saccharomycetales</taxon>
        <taxon>Saccharomycetaceae</taxon>
        <taxon>Lachancea</taxon>
    </lineage>
</organism>
<evidence type="ECO:0000256" key="10">
    <source>
        <dbReference type="ARBA" id="ARBA00042875"/>
    </source>
</evidence>
<evidence type="ECO:0000256" key="8">
    <source>
        <dbReference type="ARBA" id="ARBA00023186"/>
    </source>
</evidence>
<dbReference type="FunFam" id="3.30.30.30:FF:000005">
    <property type="entry name" value="Heat shock protein ssb1"/>
    <property type="match status" value="1"/>
</dbReference>
<dbReference type="Gene3D" id="2.60.34.10">
    <property type="entry name" value="Substrate Binding Domain Of DNAk, Chain A, domain 1"/>
    <property type="match status" value="1"/>
</dbReference>
<evidence type="ECO:0000256" key="2">
    <source>
        <dbReference type="ARBA" id="ARBA00012554"/>
    </source>
</evidence>
<dbReference type="OrthoDB" id="2401965at2759"/>
<evidence type="ECO:0000256" key="11">
    <source>
        <dbReference type="ARBA" id="ARBA00048056"/>
    </source>
</evidence>
<keyword evidence="3" id="KW-0963">Cytoplasm</keyword>
<dbReference type="EC" id="3.6.4.10" evidence="2"/>
<dbReference type="Gene3D" id="3.30.420.40">
    <property type="match status" value="2"/>
</dbReference>
<evidence type="ECO:0000256" key="4">
    <source>
        <dbReference type="ARBA" id="ARBA00022741"/>
    </source>
</evidence>
<dbReference type="FunFam" id="3.90.640.10:FF:000002">
    <property type="entry name" value="Heat shock 70 kDa"/>
    <property type="match status" value="1"/>
</dbReference>
<evidence type="ECO:0000256" key="9">
    <source>
        <dbReference type="ARBA" id="ARBA00037959"/>
    </source>
</evidence>
<dbReference type="FunFam" id="1.20.1270.10:FF:000014">
    <property type="entry name" value="Heat shock protein 70"/>
    <property type="match status" value="1"/>
</dbReference>
<dbReference type="SUPFAM" id="SSF100934">
    <property type="entry name" value="Heat shock protein 70kD (HSP70), C-terminal subdomain"/>
    <property type="match status" value="1"/>
</dbReference>
<dbReference type="InterPro" id="IPR043129">
    <property type="entry name" value="ATPase_NBD"/>
</dbReference>
<dbReference type="InterPro" id="IPR029047">
    <property type="entry name" value="HSP70_peptide-bd_sf"/>
</dbReference>
<dbReference type="CDD" id="cd24093">
    <property type="entry name" value="ASKHA_NBD_HSP70_Ssb"/>
    <property type="match status" value="1"/>
</dbReference>
<evidence type="ECO:0000256" key="5">
    <source>
        <dbReference type="ARBA" id="ARBA00022801"/>
    </source>
</evidence>
<dbReference type="FunFam" id="3.30.420.40:FF:000172">
    <property type="entry name" value="Heat shock 70 kDa protein"/>
    <property type="match status" value="1"/>
</dbReference>
<keyword evidence="14" id="KW-1185">Reference proteome</keyword>
<proteinExistence type="inferred from homology"/>
<evidence type="ECO:0000256" key="1">
    <source>
        <dbReference type="ARBA" id="ARBA00004496"/>
    </source>
</evidence>
<dbReference type="GO" id="GO:0016787">
    <property type="term" value="F:hydrolase activity"/>
    <property type="evidence" value="ECO:0007669"/>
    <property type="project" value="UniProtKB-KW"/>
</dbReference>
<accession>A0A1G4JYU7</accession>
<keyword evidence="4 12" id="KW-0547">Nucleotide-binding</keyword>
<dbReference type="AlphaFoldDB" id="A0A1G4JYU7"/>
<keyword evidence="8" id="KW-0143">Chaperone</keyword>
<dbReference type="GO" id="GO:0006412">
    <property type="term" value="P:translation"/>
    <property type="evidence" value="ECO:0007669"/>
    <property type="project" value="UniProtKB-KW"/>
</dbReference>
<evidence type="ECO:0000256" key="3">
    <source>
        <dbReference type="ARBA" id="ARBA00022490"/>
    </source>
</evidence>
<reference evidence="14" key="1">
    <citation type="submission" date="2016-03" db="EMBL/GenBank/DDBJ databases">
        <authorList>
            <person name="Devillers Hugo."/>
        </authorList>
    </citation>
    <scope>NUCLEOTIDE SEQUENCE [LARGE SCALE GENOMIC DNA]</scope>
</reference>
<evidence type="ECO:0000256" key="6">
    <source>
        <dbReference type="ARBA" id="ARBA00022840"/>
    </source>
</evidence>
<gene>
    <name evidence="13" type="ORF">LAME_0F16050G</name>
</gene>
<dbReference type="Gene3D" id="1.20.1270.10">
    <property type="match status" value="1"/>
</dbReference>
<evidence type="ECO:0000256" key="12">
    <source>
        <dbReference type="RuleBase" id="RU003322"/>
    </source>
</evidence>
<dbReference type="Pfam" id="PF00012">
    <property type="entry name" value="HSP70"/>
    <property type="match status" value="1"/>
</dbReference>
<dbReference type="InterPro" id="IPR018181">
    <property type="entry name" value="Heat_shock_70_CS"/>
</dbReference>
<dbReference type="InterPro" id="IPR013126">
    <property type="entry name" value="Hsp_70_fam"/>
</dbReference>
<dbReference type="Proteomes" id="UP000191144">
    <property type="component" value="Chromosome F"/>
</dbReference>
<comment type="catalytic activity">
    <reaction evidence="11">
        <text>ATP + H2O = ADP + phosphate + H(+)</text>
        <dbReference type="Rhea" id="RHEA:13065"/>
        <dbReference type="ChEBI" id="CHEBI:15377"/>
        <dbReference type="ChEBI" id="CHEBI:15378"/>
        <dbReference type="ChEBI" id="CHEBI:30616"/>
        <dbReference type="ChEBI" id="CHEBI:43474"/>
        <dbReference type="ChEBI" id="CHEBI:456216"/>
        <dbReference type="EC" id="3.6.4.10"/>
    </reaction>
</comment>
<dbReference type="Gene3D" id="3.30.30.30">
    <property type="match status" value="1"/>
</dbReference>
<dbReference type="GO" id="GO:0140662">
    <property type="term" value="F:ATP-dependent protein folding chaperone"/>
    <property type="evidence" value="ECO:0007669"/>
    <property type="project" value="InterPro"/>
</dbReference>
<protein>
    <recommendedName>
        <fullName evidence="2">non-chaperonin molecular chaperone ATPase</fullName>
        <ecNumber evidence="2">3.6.4.10</ecNumber>
    </recommendedName>
    <alternativeName>
        <fullName evidence="10">Hsp70 chaperone Ssb</fullName>
    </alternativeName>
</protein>
<keyword evidence="6 12" id="KW-0067">ATP-binding</keyword>
<comment type="subcellular location">
    <subcellularLocation>
        <location evidence="1">Cytoplasm</location>
    </subcellularLocation>
</comment>
<dbReference type="InterPro" id="IPR029048">
    <property type="entry name" value="HSP70_C_sf"/>
</dbReference>
<sequence>MAEGVFAGAVGIDLGTTYSCVATYESSVEIIANEQGNRVTPSFVAFTPEERLIGDAAKNQAALNPKNTVFDAKRLIGRRFDDESVQSDMKTWPFKVIDVNDAPVIEVEYLGETKTFSPQEISSMVLTKMKETAEAKIGKKVEKAVITVPAYFNDAQRQATKDAGAISGLNVLRIINEPTAAAIAYGLGAGKSEKERHVLIFDLGGGTFDVSLLHIAGGVYTVKSTSGNTHLGGQDFDTNMLDHFKAEFKKKTGLDISNDARALRRLRTAAERAKRTLSSVTQTTIEVDSLFDGEDFETSITRARFEDINAALFKSTLEPVEQVLKDAKIAKSQIDEVVLVGGSTRIPKVQKLLSDFFEGKQLEKSINPDEAVAYGAAVQGAILTGQSTSEDTKDLLLLDVAPLSLGVAMQGNVFAPVVPRNTTVPTIKRRTFTTVADHQTTVQFPVYQGERVNCSENTLLGEFDLKGIPPLPAGEPVLEAIFEVDANGILKVTAVEKSTGKSANITISNAVGRLSSDEIEKMVNQAEEFKAADEAFAKKHEARQRLESYVASIEQTVTDPILSSKMKRGNKTKIEAALSDAMAALEIEDSSADDLRKAEVGLKRVVTKAMATR</sequence>
<dbReference type="PROSITE" id="PS00297">
    <property type="entry name" value="HSP70_1"/>
    <property type="match status" value="1"/>
</dbReference>
<evidence type="ECO:0000256" key="7">
    <source>
        <dbReference type="ARBA" id="ARBA00022917"/>
    </source>
</evidence>
<dbReference type="FunFam" id="2.60.34.10:FF:000004">
    <property type="entry name" value="Heat shock protein SSB1"/>
    <property type="match status" value="1"/>
</dbReference>
<dbReference type="GO" id="GO:0005737">
    <property type="term" value="C:cytoplasm"/>
    <property type="evidence" value="ECO:0007669"/>
    <property type="project" value="UniProtKB-SubCell"/>
</dbReference>